<evidence type="ECO:0000259" key="2">
    <source>
        <dbReference type="Pfam" id="PF13966"/>
    </source>
</evidence>
<organism evidence="3">
    <name type="scientific">Sesamum latifolium</name>
    <dbReference type="NCBI Taxonomy" id="2727402"/>
    <lineage>
        <taxon>Eukaryota</taxon>
        <taxon>Viridiplantae</taxon>
        <taxon>Streptophyta</taxon>
        <taxon>Embryophyta</taxon>
        <taxon>Tracheophyta</taxon>
        <taxon>Spermatophyta</taxon>
        <taxon>Magnoliopsida</taxon>
        <taxon>eudicotyledons</taxon>
        <taxon>Gunneridae</taxon>
        <taxon>Pentapetalae</taxon>
        <taxon>asterids</taxon>
        <taxon>lamiids</taxon>
        <taxon>Lamiales</taxon>
        <taxon>Pedaliaceae</taxon>
        <taxon>Sesamum</taxon>
    </lineage>
</organism>
<reference evidence="3" key="2">
    <citation type="journal article" date="2024" name="Plant">
        <title>Genomic evolution and insights into agronomic trait innovations of Sesamum species.</title>
        <authorList>
            <person name="Miao H."/>
            <person name="Wang L."/>
            <person name="Qu L."/>
            <person name="Liu H."/>
            <person name="Sun Y."/>
            <person name="Le M."/>
            <person name="Wang Q."/>
            <person name="Wei S."/>
            <person name="Zheng Y."/>
            <person name="Lin W."/>
            <person name="Duan Y."/>
            <person name="Cao H."/>
            <person name="Xiong S."/>
            <person name="Wang X."/>
            <person name="Wei L."/>
            <person name="Li C."/>
            <person name="Ma Q."/>
            <person name="Ju M."/>
            <person name="Zhao R."/>
            <person name="Li G."/>
            <person name="Mu C."/>
            <person name="Tian Q."/>
            <person name="Mei H."/>
            <person name="Zhang T."/>
            <person name="Gao T."/>
            <person name="Zhang H."/>
        </authorList>
    </citation>
    <scope>NUCLEOTIDE SEQUENCE</scope>
    <source>
        <strain evidence="3">KEN1</strain>
    </source>
</reference>
<dbReference type="Pfam" id="PF13966">
    <property type="entry name" value="zf-RVT"/>
    <property type="match status" value="1"/>
</dbReference>
<keyword evidence="1" id="KW-0812">Transmembrane</keyword>
<sequence length="186" mass="20331">MLCSSHGTSLVPTADHIPAAPCSASLTADCKVVALISPADGWNEVLIRAEFCSEDADCILGIKLRATVSSDELVWHYESRGMFSVKSAYSLAVDLNSEGSCSQTGRAWKYLWKAKVLPKIAVFAWRCVNNALPTNANLKRRGSQFLMATSPALRISRTLFMSFILYLCSLGLGSVWFAVVCFECVH</sequence>
<gene>
    <name evidence="3" type="ORF">Slati_2915000</name>
</gene>
<accession>A0AAW2VDX1</accession>
<feature type="transmembrane region" description="Helical" evidence="1">
    <location>
        <begin position="159"/>
        <end position="179"/>
    </location>
</feature>
<protein>
    <recommendedName>
        <fullName evidence="2">Reverse transcriptase zinc-binding domain-containing protein</fullName>
    </recommendedName>
</protein>
<dbReference type="AlphaFoldDB" id="A0AAW2VDX1"/>
<keyword evidence="1" id="KW-0472">Membrane</keyword>
<keyword evidence="1" id="KW-1133">Transmembrane helix</keyword>
<dbReference type="InterPro" id="IPR026960">
    <property type="entry name" value="RVT-Znf"/>
</dbReference>
<comment type="caution">
    <text evidence="3">The sequence shown here is derived from an EMBL/GenBank/DDBJ whole genome shotgun (WGS) entry which is preliminary data.</text>
</comment>
<name>A0AAW2VDX1_9LAMI</name>
<evidence type="ECO:0000256" key="1">
    <source>
        <dbReference type="SAM" id="Phobius"/>
    </source>
</evidence>
<dbReference type="EMBL" id="JACGWN010000010">
    <property type="protein sequence ID" value="KAL0427402.1"/>
    <property type="molecule type" value="Genomic_DNA"/>
</dbReference>
<proteinExistence type="predicted"/>
<evidence type="ECO:0000313" key="3">
    <source>
        <dbReference type="EMBL" id="KAL0427402.1"/>
    </source>
</evidence>
<feature type="domain" description="Reverse transcriptase zinc-binding" evidence="2">
    <location>
        <begin position="83"/>
        <end position="144"/>
    </location>
</feature>
<reference evidence="3" key="1">
    <citation type="submission" date="2020-06" db="EMBL/GenBank/DDBJ databases">
        <authorList>
            <person name="Li T."/>
            <person name="Hu X."/>
            <person name="Zhang T."/>
            <person name="Song X."/>
            <person name="Zhang H."/>
            <person name="Dai N."/>
            <person name="Sheng W."/>
            <person name="Hou X."/>
            <person name="Wei L."/>
        </authorList>
    </citation>
    <scope>NUCLEOTIDE SEQUENCE</scope>
    <source>
        <strain evidence="3">KEN1</strain>
        <tissue evidence="3">Leaf</tissue>
    </source>
</reference>